<evidence type="ECO:0000259" key="6">
    <source>
        <dbReference type="PROSITE" id="PS50011"/>
    </source>
</evidence>
<dbReference type="VEuPathDB" id="FungiDB:AeMF1_018805"/>
<dbReference type="GO" id="GO:0005524">
    <property type="term" value="F:ATP binding"/>
    <property type="evidence" value="ECO:0007669"/>
    <property type="project" value="UniProtKB-KW"/>
</dbReference>
<dbReference type="GO" id="GO:0004674">
    <property type="term" value="F:protein serine/threonine kinase activity"/>
    <property type="evidence" value="ECO:0007669"/>
    <property type="project" value="UniProtKB-KW"/>
</dbReference>
<dbReference type="Pfam" id="PF00069">
    <property type="entry name" value="Pkinase"/>
    <property type="match status" value="1"/>
</dbReference>
<dbReference type="PANTHER" id="PTHR24345">
    <property type="entry name" value="SERINE/THREONINE-PROTEIN KINASE PLK"/>
    <property type="match status" value="1"/>
</dbReference>
<protein>
    <recommendedName>
        <fullName evidence="6">Protein kinase domain-containing protein</fullName>
    </recommendedName>
</protein>
<feature type="domain" description="Protein kinase" evidence="6">
    <location>
        <begin position="4"/>
        <end position="274"/>
    </location>
</feature>
<evidence type="ECO:0000313" key="7">
    <source>
        <dbReference type="EMBL" id="KAF0728141.1"/>
    </source>
</evidence>
<accession>A0A6G0WLH7</accession>
<dbReference type="SUPFAM" id="SSF56112">
    <property type="entry name" value="Protein kinase-like (PK-like)"/>
    <property type="match status" value="1"/>
</dbReference>
<evidence type="ECO:0000256" key="5">
    <source>
        <dbReference type="ARBA" id="ARBA00022840"/>
    </source>
</evidence>
<evidence type="ECO:0000256" key="3">
    <source>
        <dbReference type="ARBA" id="ARBA00022741"/>
    </source>
</evidence>
<evidence type="ECO:0000256" key="1">
    <source>
        <dbReference type="ARBA" id="ARBA00022527"/>
    </source>
</evidence>
<proteinExistence type="predicted"/>
<keyword evidence="4" id="KW-0418">Kinase</keyword>
<gene>
    <name evidence="7" type="ORF">Ae201684_013967</name>
</gene>
<organism evidence="7 8">
    <name type="scientific">Aphanomyces euteiches</name>
    <dbReference type="NCBI Taxonomy" id="100861"/>
    <lineage>
        <taxon>Eukaryota</taxon>
        <taxon>Sar</taxon>
        <taxon>Stramenopiles</taxon>
        <taxon>Oomycota</taxon>
        <taxon>Saprolegniomycetes</taxon>
        <taxon>Saprolegniales</taxon>
        <taxon>Verrucalvaceae</taxon>
        <taxon>Aphanomyces</taxon>
    </lineage>
</organism>
<evidence type="ECO:0000256" key="4">
    <source>
        <dbReference type="ARBA" id="ARBA00022777"/>
    </source>
</evidence>
<dbReference type="PANTHER" id="PTHR24345:SF91">
    <property type="entry name" value="SERINE_THREONINE-PROTEIN KINASE PLK4"/>
    <property type="match status" value="1"/>
</dbReference>
<keyword evidence="5" id="KW-0067">ATP-binding</keyword>
<dbReference type="AlphaFoldDB" id="A0A6G0WLH7"/>
<dbReference type="PROSITE" id="PS50011">
    <property type="entry name" value="PROTEIN_KINASE_DOM"/>
    <property type="match status" value="1"/>
</dbReference>
<keyword evidence="2" id="KW-0808">Transferase</keyword>
<dbReference type="GO" id="GO:0005634">
    <property type="term" value="C:nucleus"/>
    <property type="evidence" value="ECO:0007669"/>
    <property type="project" value="TreeGrafter"/>
</dbReference>
<keyword evidence="3" id="KW-0547">Nucleotide-binding</keyword>
<evidence type="ECO:0000256" key="2">
    <source>
        <dbReference type="ARBA" id="ARBA00022679"/>
    </source>
</evidence>
<keyword evidence="1" id="KW-0723">Serine/threonine-protein kinase</keyword>
<sequence>MDNYVVLRQMAEAIYGQVLLCRDDTTAELVAVKKISMSRAATRQSETHLLHENAIQELEMNHRVQAAGGHGYICRLRDDFYFQDGDDTMLAMVFDYCPRGELLHALSLAKRFDQHAALEYVAQIAQAIDFLHMHEIAHRDISLENVLLTDGHCIQLCDFGLACHATQCTNETVGKLLYMAPEVLAGQTYIPKQADMWSLGVALFTMVVGHYPFHEASMYDAFYSIHARLGLAALLRKHNVAWISPDMQELLGHLLDVDPLNRYTIRHMLAHALVRPCFGQNVEGSLSTVSLENEAAGKECPEQNVPEAPSPPRPVAAAAPIMTIRSPQVVQGQAPLPPRPKTSIRTYLKQKLSHFRIPWTKS</sequence>
<comment type="caution">
    <text evidence="7">The sequence shown here is derived from an EMBL/GenBank/DDBJ whole genome shotgun (WGS) entry which is preliminary data.</text>
</comment>
<reference evidence="7 8" key="1">
    <citation type="submission" date="2019-07" db="EMBL/GenBank/DDBJ databases">
        <title>Genomics analysis of Aphanomyces spp. identifies a new class of oomycete effector associated with host adaptation.</title>
        <authorList>
            <person name="Gaulin E."/>
        </authorList>
    </citation>
    <scope>NUCLEOTIDE SEQUENCE [LARGE SCALE GENOMIC DNA]</scope>
    <source>
        <strain evidence="7 8">ATCC 201684</strain>
    </source>
</reference>
<dbReference type="Proteomes" id="UP000481153">
    <property type="component" value="Unassembled WGS sequence"/>
</dbReference>
<dbReference type="EMBL" id="VJMJ01000181">
    <property type="protein sequence ID" value="KAF0728141.1"/>
    <property type="molecule type" value="Genomic_DNA"/>
</dbReference>
<dbReference type="InterPro" id="IPR011009">
    <property type="entry name" value="Kinase-like_dom_sf"/>
</dbReference>
<dbReference type="Gene3D" id="1.10.510.10">
    <property type="entry name" value="Transferase(Phosphotransferase) domain 1"/>
    <property type="match status" value="1"/>
</dbReference>
<keyword evidence="8" id="KW-1185">Reference proteome</keyword>
<name>A0A6G0WLH7_9STRA</name>
<evidence type="ECO:0000313" key="8">
    <source>
        <dbReference type="Proteomes" id="UP000481153"/>
    </source>
</evidence>
<dbReference type="InterPro" id="IPR000719">
    <property type="entry name" value="Prot_kinase_dom"/>
</dbReference>